<keyword evidence="1 2" id="KW-0378">Hydrolase</keyword>
<dbReference type="PROSITE" id="PS51462">
    <property type="entry name" value="NUDIX"/>
    <property type="match status" value="1"/>
</dbReference>
<dbReference type="PROSITE" id="PS00893">
    <property type="entry name" value="NUDIX_BOX"/>
    <property type="match status" value="1"/>
</dbReference>
<proteinExistence type="inferred from homology"/>
<gene>
    <name evidence="4" type="ordered locus">Cphy_0022</name>
</gene>
<evidence type="ECO:0000256" key="2">
    <source>
        <dbReference type="RuleBase" id="RU003476"/>
    </source>
</evidence>
<dbReference type="eggNOG" id="COG1051">
    <property type="taxonomic scope" value="Bacteria"/>
</dbReference>
<dbReference type="AlphaFoldDB" id="A9KQA4"/>
<dbReference type="SUPFAM" id="SSF55811">
    <property type="entry name" value="Nudix"/>
    <property type="match status" value="1"/>
</dbReference>
<evidence type="ECO:0000259" key="3">
    <source>
        <dbReference type="PROSITE" id="PS51462"/>
    </source>
</evidence>
<keyword evidence="5" id="KW-1185">Reference proteome</keyword>
<dbReference type="HOGENOM" id="CLU_037162_3_0_9"/>
<dbReference type="PRINTS" id="PR00502">
    <property type="entry name" value="NUDIXFAMILY"/>
</dbReference>
<comment type="similarity">
    <text evidence="2">Belongs to the Nudix hydrolase family.</text>
</comment>
<dbReference type="KEGG" id="cpy:Cphy_0022"/>
<organism evidence="4 5">
    <name type="scientific">Lachnoclostridium phytofermentans (strain ATCC 700394 / DSM 18823 / ISDg)</name>
    <name type="common">Clostridium phytofermentans</name>
    <dbReference type="NCBI Taxonomy" id="357809"/>
    <lineage>
        <taxon>Bacteria</taxon>
        <taxon>Bacillati</taxon>
        <taxon>Bacillota</taxon>
        <taxon>Clostridia</taxon>
        <taxon>Lachnospirales</taxon>
        <taxon>Lachnospiraceae</taxon>
    </lineage>
</organism>
<dbReference type="CDD" id="cd18873">
    <property type="entry name" value="NUDIX_NadM_like"/>
    <property type="match status" value="1"/>
</dbReference>
<evidence type="ECO:0000313" key="5">
    <source>
        <dbReference type="Proteomes" id="UP000000370"/>
    </source>
</evidence>
<evidence type="ECO:0000313" key="4">
    <source>
        <dbReference type="EMBL" id="ABX40413.1"/>
    </source>
</evidence>
<reference evidence="5" key="1">
    <citation type="submission" date="2007-11" db="EMBL/GenBank/DDBJ databases">
        <title>Complete genome sequence of Clostridium phytofermentans ISDg.</title>
        <authorList>
            <person name="Leschine S.B."/>
            <person name="Warnick T.A."/>
            <person name="Blanchard J.L."/>
            <person name="Schnell D.J."/>
            <person name="Petit E.L."/>
            <person name="LaTouf W.G."/>
            <person name="Copeland A."/>
            <person name="Lucas S."/>
            <person name="Lapidus A."/>
            <person name="Barry K."/>
            <person name="Glavina del Rio T."/>
            <person name="Dalin E."/>
            <person name="Tice H."/>
            <person name="Pitluck S."/>
            <person name="Kiss H."/>
            <person name="Brettin T."/>
            <person name="Bruce D."/>
            <person name="Detter J.C."/>
            <person name="Han C."/>
            <person name="Kuske C."/>
            <person name="Schmutz J."/>
            <person name="Larimer F."/>
            <person name="Land M."/>
            <person name="Hauser L."/>
            <person name="Kyrpides N."/>
            <person name="Kim E.A."/>
            <person name="Richardson P."/>
        </authorList>
    </citation>
    <scope>NUCLEOTIDE SEQUENCE [LARGE SCALE GENOMIC DNA]</scope>
    <source>
        <strain evidence="5">ATCC 700394 / DSM 18823 / ISDg</strain>
    </source>
</reference>
<dbReference type="InterPro" id="IPR020084">
    <property type="entry name" value="NUDIX_hydrolase_CS"/>
</dbReference>
<dbReference type="GO" id="GO:0016787">
    <property type="term" value="F:hydrolase activity"/>
    <property type="evidence" value="ECO:0007669"/>
    <property type="project" value="UniProtKB-KW"/>
</dbReference>
<dbReference type="InterPro" id="IPR000086">
    <property type="entry name" value="NUDIX_hydrolase_dom"/>
</dbReference>
<evidence type="ECO:0000256" key="1">
    <source>
        <dbReference type="ARBA" id="ARBA00022801"/>
    </source>
</evidence>
<dbReference type="Gene3D" id="3.90.79.10">
    <property type="entry name" value="Nucleoside Triphosphate Pyrophosphohydrolase"/>
    <property type="match status" value="1"/>
</dbReference>
<dbReference type="Proteomes" id="UP000000370">
    <property type="component" value="Chromosome"/>
</dbReference>
<dbReference type="Pfam" id="PF00293">
    <property type="entry name" value="NUDIX"/>
    <property type="match status" value="1"/>
</dbReference>
<sequence length="267" mass="31062">MMGDKFKIGAVLQRIIPKIREEMRETMRAFVSDINKFLGNGKCNEEGKSLEKFLTEYDPNKYQNPSVTADFLVFQKPENSYDLQKDLKLLLIQRKNHPCIGWWALPGGFVEIHEDIDKAAARELLEETGLSDIPMEQIYTFGKQDRDPRTRIVTVAYLALLESNQKVEAGDDAAEAEWFSLSIEKEYEELLEEGNAILKHKRKRERYHIRVTCEKNQDIKAEATVDYFCNIDTLLLQEDYEVICSNGISFDHPAFILRAYQLLRKRM</sequence>
<name>A9KQA4_LACP7</name>
<feature type="domain" description="Nudix hydrolase" evidence="3">
    <location>
        <begin position="64"/>
        <end position="203"/>
    </location>
</feature>
<protein>
    <submittedName>
        <fullName evidence="4">NUDIX hydrolase</fullName>
    </submittedName>
</protein>
<dbReference type="InterPro" id="IPR020476">
    <property type="entry name" value="Nudix_hydrolase"/>
</dbReference>
<dbReference type="PANTHER" id="PTHR43736:SF4">
    <property type="entry name" value="SLR1690 PROTEIN"/>
    <property type="match status" value="1"/>
</dbReference>
<dbReference type="EMBL" id="CP000885">
    <property type="protein sequence ID" value="ABX40413.1"/>
    <property type="molecule type" value="Genomic_DNA"/>
</dbReference>
<dbReference type="InterPro" id="IPR015797">
    <property type="entry name" value="NUDIX_hydrolase-like_dom_sf"/>
</dbReference>
<accession>A9KQA4</accession>
<dbReference type="PANTHER" id="PTHR43736">
    <property type="entry name" value="ADP-RIBOSE PYROPHOSPHATASE"/>
    <property type="match status" value="1"/>
</dbReference>